<dbReference type="EMBL" id="OP751148">
    <property type="protein sequence ID" value="WAB08819.1"/>
    <property type="molecule type" value="Genomic_DNA"/>
</dbReference>
<dbReference type="KEGG" id="vg:80020223"/>
<proteinExistence type="predicted"/>
<sequence>MADAKRTIIEQEVTETKRVPAVTLTLTIEEAETLMAVGSRIAGDRHKSPRRHYESVVTALSKAGVRDFTASGAHPYKHLTGSGLSFSVDPLKRPGTDWYLSL</sequence>
<evidence type="ECO:0000313" key="2">
    <source>
        <dbReference type="Proteomes" id="UP001163413"/>
    </source>
</evidence>
<gene>
    <name evidence="1" type="primary">32</name>
    <name evidence="1" type="ORF">SEA_SUCCESS_32</name>
</gene>
<dbReference type="RefSeq" id="YP_010755564.1">
    <property type="nucleotide sequence ID" value="NC_073472.1"/>
</dbReference>
<name>A0A9E8M5V6_9CAUD</name>
<accession>A0A9E8M5V6</accession>
<reference evidence="1" key="1">
    <citation type="submission" date="2022-10" db="EMBL/GenBank/DDBJ databases">
        <authorList>
            <person name="Roth M.A."/>
            <person name="Wohlstadter N.E."/>
            <person name="Arguedas X."/>
            <person name="Leighton H.R."/>
            <person name="Msuya J.A."/>
            <person name="Pravda N."/>
            <person name="Shaffer C.D."/>
            <person name="Weston-Hafer K.A."/>
            <person name="Russell D.A."/>
            <person name="Jacobs-Sera D."/>
            <person name="Hatfull G.F."/>
        </authorList>
    </citation>
    <scope>NUCLEOTIDE SEQUENCE</scope>
</reference>
<evidence type="ECO:0000313" key="1">
    <source>
        <dbReference type="EMBL" id="WAB08819.1"/>
    </source>
</evidence>
<organism evidence="1 2">
    <name type="scientific">Streptomyces phage Success</name>
    <dbReference type="NCBI Taxonomy" id="2999013"/>
    <lineage>
        <taxon>Viruses</taxon>
        <taxon>Duplodnaviria</taxon>
        <taxon>Heunggongvirae</taxon>
        <taxon>Uroviricota</taxon>
        <taxon>Caudoviricetes</taxon>
        <taxon>Successvirus</taxon>
        <taxon>Successvirus success</taxon>
    </lineage>
</organism>
<protein>
    <submittedName>
        <fullName evidence="1">Uncharacterized protein</fullName>
    </submittedName>
</protein>
<keyword evidence="2" id="KW-1185">Reference proteome</keyword>
<dbReference type="Proteomes" id="UP001163413">
    <property type="component" value="Segment"/>
</dbReference>
<dbReference type="GeneID" id="80020223"/>